<name>A0A6J5CT61_9BURK</name>
<proteinExistence type="predicted"/>
<dbReference type="EMBL" id="CADIJZ010000066">
    <property type="protein sequence ID" value="CAB3744153.1"/>
    <property type="molecule type" value="Genomic_DNA"/>
</dbReference>
<dbReference type="AlphaFoldDB" id="A0A6J5CT61"/>
<accession>A0A6J5CT61</accession>
<organism evidence="1 2">
    <name type="scientific">Paraburkholderia rhynchosiae</name>
    <dbReference type="NCBI Taxonomy" id="487049"/>
    <lineage>
        <taxon>Bacteria</taxon>
        <taxon>Pseudomonadati</taxon>
        <taxon>Pseudomonadota</taxon>
        <taxon>Betaproteobacteria</taxon>
        <taxon>Burkholderiales</taxon>
        <taxon>Burkholderiaceae</taxon>
        <taxon>Paraburkholderia</taxon>
    </lineage>
</organism>
<reference evidence="1 2" key="1">
    <citation type="submission" date="2020-04" db="EMBL/GenBank/DDBJ databases">
        <authorList>
            <person name="De Canck E."/>
        </authorList>
    </citation>
    <scope>NUCLEOTIDE SEQUENCE [LARGE SCALE GENOMIC DNA]</scope>
    <source>
        <strain evidence="1 2">LMG 27174</strain>
    </source>
</reference>
<evidence type="ECO:0000313" key="2">
    <source>
        <dbReference type="Proteomes" id="UP000494205"/>
    </source>
</evidence>
<protein>
    <submittedName>
        <fullName evidence="1">Uncharacterized protein</fullName>
    </submittedName>
</protein>
<evidence type="ECO:0000313" key="1">
    <source>
        <dbReference type="EMBL" id="CAB3744153.1"/>
    </source>
</evidence>
<sequence>MSNASAARKSMPAWAVVAESIGRASLSCCQFKQFNIWNLEMRDHADSSLQVQAGRVV</sequence>
<gene>
    <name evidence="1" type="ORF">LMG27174_07111</name>
</gene>
<dbReference type="Proteomes" id="UP000494205">
    <property type="component" value="Unassembled WGS sequence"/>
</dbReference>